<evidence type="ECO:0000313" key="2">
    <source>
        <dbReference type="Proteomes" id="UP000249134"/>
    </source>
</evidence>
<dbReference type="RefSeq" id="WP_231955850.1">
    <property type="nucleotide sequence ID" value="NZ_CBCSGM010000003.1"/>
</dbReference>
<name>A0A2X4WBU6_LEDLE</name>
<keyword evidence="2" id="KW-1185">Reference proteome</keyword>
<evidence type="ECO:0000313" key="1">
    <source>
        <dbReference type="EMBL" id="SQI62177.1"/>
    </source>
</evidence>
<dbReference type="EMBL" id="LS483476">
    <property type="protein sequence ID" value="SQI62177.1"/>
    <property type="molecule type" value="Genomic_DNA"/>
</dbReference>
<dbReference type="CDD" id="cd13585">
    <property type="entry name" value="PBP2_TMBP_like"/>
    <property type="match status" value="1"/>
</dbReference>
<gene>
    <name evidence="1" type="primary">yesO_7</name>
    <name evidence="1" type="ORF">NCTC4824_03639</name>
</gene>
<dbReference type="Pfam" id="PF01547">
    <property type="entry name" value="SBP_bac_1"/>
    <property type="match status" value="1"/>
</dbReference>
<dbReference type="KEGG" id="blen:NCTC4824_03639"/>
<dbReference type="SUPFAM" id="SSF53850">
    <property type="entry name" value="Periplasmic binding protein-like II"/>
    <property type="match status" value="1"/>
</dbReference>
<reference evidence="1 2" key="1">
    <citation type="submission" date="2018-06" db="EMBL/GenBank/DDBJ databases">
        <authorList>
            <consortium name="Pathogen Informatics"/>
            <person name="Doyle S."/>
        </authorList>
    </citation>
    <scope>NUCLEOTIDE SEQUENCE [LARGE SCALE GENOMIC DNA]</scope>
    <source>
        <strain evidence="1 2">NCTC4824</strain>
    </source>
</reference>
<dbReference type="Gene3D" id="3.40.190.10">
    <property type="entry name" value="Periplasmic binding protein-like II"/>
    <property type="match status" value="1"/>
</dbReference>
<dbReference type="STRING" id="1348624.GCA_001591545_02143"/>
<dbReference type="InterPro" id="IPR006059">
    <property type="entry name" value="SBP"/>
</dbReference>
<accession>A0A2X4WBU6</accession>
<proteinExistence type="predicted"/>
<dbReference type="PROSITE" id="PS51257">
    <property type="entry name" value="PROKAR_LIPOPROTEIN"/>
    <property type="match status" value="1"/>
</dbReference>
<protein>
    <submittedName>
        <fullName evidence="1">Sugar ABC transporter substrate-binding protein</fullName>
    </submittedName>
</protein>
<dbReference type="InterPro" id="IPR050490">
    <property type="entry name" value="Bact_solute-bd_prot1"/>
</dbReference>
<sequence>MAKRLNLILLTVMVVSLVLLGCTSKETATKSSKDGPVTLKFMGWEASPLETESVKNGIKKFEETHPNIKVEYTPVPGDQYASKLLTMMAGDAPPDVFFLGSVDYRAFQERGVLLDLSTYFENDLSIDDFIPSSADIMQIDGNIYGVSSCTVSPVLYYNKEIFDKAGVPYPPSNPDEAWTWDKFASVAQDLTVKEGKKITQFGTYGFETLANTVAAITENDGSIFNDEYSAVNMNSQQTKDVLEAILALKKDGVSPEAKLLEESGMSASQMLQTGKIAMLIDGSWSLQQLSQMDFPVGVAALPKFTQAVTNGQAHVHAASVNTEYPDEAWEFISFLSSEDYQIDLINEGLWMPNRASLYTEEGIDKWFNEKVHPAGFKELVPYFQAANVDPFAKIGKNQVDDIMIEELDKFWYDNQPVEDVLANIDRRVNEELTKD</sequence>
<dbReference type="Proteomes" id="UP000249134">
    <property type="component" value="Chromosome 1"/>
</dbReference>
<dbReference type="PANTHER" id="PTHR43649:SF12">
    <property type="entry name" value="DIACETYLCHITOBIOSE BINDING PROTEIN DASA"/>
    <property type="match status" value="1"/>
</dbReference>
<dbReference type="PANTHER" id="PTHR43649">
    <property type="entry name" value="ARABINOSE-BINDING PROTEIN-RELATED"/>
    <property type="match status" value="1"/>
</dbReference>
<dbReference type="AlphaFoldDB" id="A0A2X4WBU6"/>
<organism evidence="1 2">
    <name type="scientific">Lederbergia lenta</name>
    <name type="common">Bacillus lentus</name>
    <dbReference type="NCBI Taxonomy" id="1467"/>
    <lineage>
        <taxon>Bacteria</taxon>
        <taxon>Bacillati</taxon>
        <taxon>Bacillota</taxon>
        <taxon>Bacilli</taxon>
        <taxon>Bacillales</taxon>
        <taxon>Bacillaceae</taxon>
        <taxon>Lederbergia</taxon>
    </lineage>
</organism>